<comment type="caution">
    <text evidence="2">The sequence shown here is derived from an EMBL/GenBank/DDBJ whole genome shotgun (WGS) entry which is preliminary data.</text>
</comment>
<dbReference type="AlphaFoldDB" id="A0A3S3YFN4"/>
<proteinExistence type="predicted"/>
<keyword evidence="3" id="KW-1185">Reference proteome</keyword>
<evidence type="ECO:0000313" key="2">
    <source>
        <dbReference type="EMBL" id="RWY39553.1"/>
    </source>
</evidence>
<feature type="region of interest" description="Disordered" evidence="1">
    <location>
        <begin position="1"/>
        <end position="38"/>
    </location>
</feature>
<accession>A0A3S3YFN4</accession>
<gene>
    <name evidence="2" type="ORF">EP867_14040</name>
</gene>
<protein>
    <submittedName>
        <fullName evidence="2">Uncharacterized protein</fullName>
    </submittedName>
</protein>
<evidence type="ECO:0000256" key="1">
    <source>
        <dbReference type="SAM" id="MobiDB-lite"/>
    </source>
</evidence>
<dbReference type="RefSeq" id="WP_128490115.1">
    <property type="nucleotide sequence ID" value="NZ_JBHRVN010000004.1"/>
</dbReference>
<organism evidence="2 3">
    <name type="scientific">Falsigemmobacter intermedius</name>
    <dbReference type="NCBI Taxonomy" id="1553448"/>
    <lineage>
        <taxon>Bacteria</taxon>
        <taxon>Pseudomonadati</taxon>
        <taxon>Pseudomonadota</taxon>
        <taxon>Alphaproteobacteria</taxon>
        <taxon>Rhodobacterales</taxon>
        <taxon>Paracoccaceae</taxon>
        <taxon>Falsigemmobacter</taxon>
    </lineage>
</organism>
<dbReference type="EMBL" id="SBLC01000022">
    <property type="protein sequence ID" value="RWY39553.1"/>
    <property type="molecule type" value="Genomic_DNA"/>
</dbReference>
<sequence length="101" mass="11051">MAFTRRPQEQNSKKSNFPAPPASARLDGPGRGMSVDGADQGEDCLQLWHNLPNHWSVMVILPRIPTGNAACARQTAVVFVTSTAVPLRQAQEDACRINFFS</sequence>
<reference evidence="2 3" key="1">
    <citation type="journal article" date="2015" name="Int. J. Syst. Evol. Microbiol.">
        <title>Gemmobacter intermedius sp. nov., isolated from a white stork (Ciconia ciconia).</title>
        <authorList>
            <person name="Kampfer P."/>
            <person name="Jerzak L."/>
            <person name="Wilharm G."/>
            <person name="Golke J."/>
            <person name="Busse H.J."/>
            <person name="Glaeser S.P."/>
        </authorList>
    </citation>
    <scope>NUCLEOTIDE SEQUENCE [LARGE SCALE GENOMIC DNA]</scope>
    <source>
        <strain evidence="2 3">119/4</strain>
    </source>
</reference>
<feature type="compositionally biased region" description="Basic and acidic residues" evidence="1">
    <location>
        <begin position="1"/>
        <end position="12"/>
    </location>
</feature>
<name>A0A3S3YFN4_9RHOB</name>
<dbReference type="Proteomes" id="UP000287168">
    <property type="component" value="Unassembled WGS sequence"/>
</dbReference>
<evidence type="ECO:0000313" key="3">
    <source>
        <dbReference type="Proteomes" id="UP000287168"/>
    </source>
</evidence>